<dbReference type="AlphaFoldDB" id="A0A2S8SQ44"/>
<dbReference type="InterPro" id="IPR054363">
    <property type="entry name" value="GH95_cat"/>
</dbReference>
<comment type="caution">
    <text evidence="2">The sequence shown here is derived from an EMBL/GenBank/DDBJ whole genome shotgun (WGS) entry which is preliminary data.</text>
</comment>
<keyword evidence="3" id="KW-1185">Reference proteome</keyword>
<dbReference type="GO" id="GO:0005975">
    <property type="term" value="P:carbohydrate metabolic process"/>
    <property type="evidence" value="ECO:0007669"/>
    <property type="project" value="InterPro"/>
</dbReference>
<name>A0A2S8SQ44_9BACT</name>
<dbReference type="Proteomes" id="UP000237684">
    <property type="component" value="Unassembled WGS sequence"/>
</dbReference>
<evidence type="ECO:0000313" key="2">
    <source>
        <dbReference type="EMBL" id="PQV62920.1"/>
    </source>
</evidence>
<gene>
    <name evidence="2" type="ORF">B1R32_11817</name>
</gene>
<dbReference type="InParanoid" id="A0A2S8SQ44"/>
<dbReference type="InterPro" id="IPR012341">
    <property type="entry name" value="6hp_glycosidase-like_sf"/>
</dbReference>
<dbReference type="SUPFAM" id="SSF48208">
    <property type="entry name" value="Six-hairpin glycosidases"/>
    <property type="match status" value="1"/>
</dbReference>
<protein>
    <recommendedName>
        <fullName evidence="1">Glycosyl hydrolase family 95 catalytic domain-containing protein</fullName>
    </recommendedName>
</protein>
<organism evidence="2 3">
    <name type="scientific">Abditibacterium utsteinense</name>
    <dbReference type="NCBI Taxonomy" id="1960156"/>
    <lineage>
        <taxon>Bacteria</taxon>
        <taxon>Pseudomonadati</taxon>
        <taxon>Abditibacteriota</taxon>
        <taxon>Abditibacteriia</taxon>
        <taxon>Abditibacteriales</taxon>
        <taxon>Abditibacteriaceae</taxon>
        <taxon>Abditibacterium</taxon>
    </lineage>
</organism>
<dbReference type="PANTHER" id="PTHR31084">
    <property type="entry name" value="ALPHA-L-FUCOSIDASE 2"/>
    <property type="match status" value="1"/>
</dbReference>
<evidence type="ECO:0000313" key="3">
    <source>
        <dbReference type="Proteomes" id="UP000237684"/>
    </source>
</evidence>
<dbReference type="EMBL" id="NIGF01000018">
    <property type="protein sequence ID" value="PQV62920.1"/>
    <property type="molecule type" value="Genomic_DNA"/>
</dbReference>
<dbReference type="Pfam" id="PF22124">
    <property type="entry name" value="Glyco_hydro_95_cat"/>
    <property type="match status" value="1"/>
</dbReference>
<sequence length="201" mass="22620">MDMSILRDLFDQTAQASAILGLDADFRQEIFAKRAGLAPFQIGKYGQLQEWIGDKDDPKNDHRHVSHLYAVFPSNQINASTPALFQAAKRSLIFRGDAGTGWSKAWKINFWARFLDGDHAHKMLTEALVNNTYPNLFDAHPPFKLTVTSARRPASLECFCNRKTANSICFPRYRARGPMVRFADSKRVAGLKWTSRGTAGN</sequence>
<dbReference type="PANTHER" id="PTHR31084:SF0">
    <property type="entry name" value="ALPHA-L-FUCOSIDASE 2"/>
    <property type="match status" value="1"/>
</dbReference>
<feature type="domain" description="Glycosyl hydrolase family 95 catalytic" evidence="1">
    <location>
        <begin position="1"/>
        <end position="145"/>
    </location>
</feature>
<accession>A0A2S8SQ44</accession>
<dbReference type="GO" id="GO:0004560">
    <property type="term" value="F:alpha-L-fucosidase activity"/>
    <property type="evidence" value="ECO:0007669"/>
    <property type="project" value="TreeGrafter"/>
</dbReference>
<evidence type="ECO:0000259" key="1">
    <source>
        <dbReference type="Pfam" id="PF22124"/>
    </source>
</evidence>
<dbReference type="InterPro" id="IPR008928">
    <property type="entry name" value="6-hairpin_glycosidase_sf"/>
</dbReference>
<dbReference type="Gene3D" id="1.50.10.10">
    <property type="match status" value="1"/>
</dbReference>
<proteinExistence type="predicted"/>
<reference evidence="2 3" key="1">
    <citation type="journal article" date="2018" name="Syst. Appl. Microbiol.">
        <title>Abditibacterium utsteinense sp. nov., the first cultivated member of candidate phylum FBP, isolated from ice-free Antarctic soil samples.</title>
        <authorList>
            <person name="Tahon G."/>
            <person name="Tytgat B."/>
            <person name="Lebbe L."/>
            <person name="Carlier A."/>
            <person name="Willems A."/>
        </authorList>
    </citation>
    <scope>NUCLEOTIDE SEQUENCE [LARGE SCALE GENOMIC DNA]</scope>
    <source>
        <strain evidence="2 3">LMG 29911</strain>
    </source>
</reference>